<evidence type="ECO:0000313" key="11">
    <source>
        <dbReference type="Proteomes" id="UP001642540"/>
    </source>
</evidence>
<evidence type="ECO:0000256" key="7">
    <source>
        <dbReference type="ARBA" id="ARBA00023224"/>
    </source>
</evidence>
<dbReference type="Proteomes" id="UP001642540">
    <property type="component" value="Unassembled WGS sequence"/>
</dbReference>
<name>A0ABP1S6P6_9HEXA</name>
<dbReference type="InterPro" id="IPR013604">
    <property type="entry name" value="7TM_chemorcpt"/>
</dbReference>
<gene>
    <name evidence="10" type="ORF">ODALV1_LOCUS29994</name>
</gene>
<accession>A0ABP1S6P6</accession>
<keyword evidence="3 9" id="KW-0812">Transmembrane</keyword>
<sequence>MSYLIAKVKSELPAVLHQTSVWQLFIKWAKLAKWLGFFPLRIQDLTPDQGNLTSRRRTSLFAKIFSLPLIYCLVLYLLSSMFILFPMRLYIADYVKKDLKTKLQSTDRFALQTFLVCIYLIRVTCPFFLIYQYASIMAIVQSLQRHDKKFQIKANTIKFMDWPMLALFVSCVFVMVSNFIASRLDFVDFIIRNNKLSWILQTLSFNNKYVASALMKASHAHAEFSTAFLIGVMRYISKFVENRVVKLAVQLQEMECNTIESCLQKRKKFQHQHFHHQYLSLPNVHESSSVPNGKEKTCCVNILEVDTCGNLELKEFKSLHDIVKQFNYIFRSCILNFFILTILLTIVSIYLVVMILRSVSVAGGMHIITKMKVLRGFNALGVTGFHSIFRILLIINVGERIQMAGKNLLTTVSLIDVTNISAERSAKVKELRWVLNGCRFAVKPWNAFTLNRRLIVSILGSVITFVVILTQFRATDPELGLELMEDENPSQEFDFQNKSSETESFVNFTRS</sequence>
<protein>
    <recommendedName>
        <fullName evidence="12">Gustatory receptor</fullName>
    </recommendedName>
</protein>
<evidence type="ECO:0000256" key="4">
    <source>
        <dbReference type="ARBA" id="ARBA00022989"/>
    </source>
</evidence>
<evidence type="ECO:0008006" key="12">
    <source>
        <dbReference type="Google" id="ProtNLM"/>
    </source>
</evidence>
<organism evidence="10 11">
    <name type="scientific">Orchesella dallaii</name>
    <dbReference type="NCBI Taxonomy" id="48710"/>
    <lineage>
        <taxon>Eukaryota</taxon>
        <taxon>Metazoa</taxon>
        <taxon>Ecdysozoa</taxon>
        <taxon>Arthropoda</taxon>
        <taxon>Hexapoda</taxon>
        <taxon>Collembola</taxon>
        <taxon>Entomobryomorpha</taxon>
        <taxon>Entomobryoidea</taxon>
        <taxon>Orchesellidae</taxon>
        <taxon>Orchesellinae</taxon>
        <taxon>Orchesella</taxon>
    </lineage>
</organism>
<dbReference type="Pfam" id="PF08395">
    <property type="entry name" value="7tm_7"/>
    <property type="match status" value="1"/>
</dbReference>
<evidence type="ECO:0000256" key="9">
    <source>
        <dbReference type="SAM" id="Phobius"/>
    </source>
</evidence>
<keyword evidence="11" id="KW-1185">Reference proteome</keyword>
<evidence type="ECO:0000256" key="3">
    <source>
        <dbReference type="ARBA" id="ARBA00022692"/>
    </source>
</evidence>
<feature type="transmembrane region" description="Helical" evidence="9">
    <location>
        <begin position="377"/>
        <end position="398"/>
    </location>
</feature>
<feature type="transmembrane region" description="Helical" evidence="9">
    <location>
        <begin position="161"/>
        <end position="181"/>
    </location>
</feature>
<comment type="caution">
    <text evidence="10">The sequence shown here is derived from an EMBL/GenBank/DDBJ whole genome shotgun (WGS) entry which is preliminary data.</text>
</comment>
<evidence type="ECO:0000256" key="2">
    <source>
        <dbReference type="ARBA" id="ARBA00022475"/>
    </source>
</evidence>
<dbReference type="PANTHER" id="PTHR21143:SF133">
    <property type="entry name" value="GUSTATORY AND PHEROMONE RECEPTOR 32A-RELATED"/>
    <property type="match status" value="1"/>
</dbReference>
<reference evidence="10 11" key="1">
    <citation type="submission" date="2024-08" db="EMBL/GenBank/DDBJ databases">
        <authorList>
            <person name="Cucini C."/>
            <person name="Frati F."/>
        </authorList>
    </citation>
    <scope>NUCLEOTIDE SEQUENCE [LARGE SCALE GENOMIC DNA]</scope>
</reference>
<evidence type="ECO:0000256" key="1">
    <source>
        <dbReference type="ARBA" id="ARBA00004651"/>
    </source>
</evidence>
<keyword evidence="5 9" id="KW-0472">Membrane</keyword>
<keyword evidence="2" id="KW-1003">Cell membrane</keyword>
<evidence type="ECO:0000313" key="10">
    <source>
        <dbReference type="EMBL" id="CAL8143914.1"/>
    </source>
</evidence>
<evidence type="ECO:0000256" key="8">
    <source>
        <dbReference type="SAM" id="MobiDB-lite"/>
    </source>
</evidence>
<feature type="transmembrane region" description="Helical" evidence="9">
    <location>
        <begin position="454"/>
        <end position="474"/>
    </location>
</feature>
<comment type="subcellular location">
    <subcellularLocation>
        <location evidence="1">Cell membrane</location>
        <topology evidence="1">Multi-pass membrane protein</topology>
    </subcellularLocation>
</comment>
<keyword evidence="4 9" id="KW-1133">Transmembrane helix</keyword>
<feature type="transmembrane region" description="Helical" evidence="9">
    <location>
        <begin position="111"/>
        <end position="140"/>
    </location>
</feature>
<feature type="region of interest" description="Disordered" evidence="8">
    <location>
        <begin position="491"/>
        <end position="511"/>
    </location>
</feature>
<dbReference type="PANTHER" id="PTHR21143">
    <property type="entry name" value="INVERTEBRATE GUSTATORY RECEPTOR"/>
    <property type="match status" value="1"/>
</dbReference>
<keyword evidence="7" id="KW-0807">Transducer</keyword>
<keyword evidence="6" id="KW-0675">Receptor</keyword>
<feature type="transmembrane region" description="Helical" evidence="9">
    <location>
        <begin position="64"/>
        <end position="91"/>
    </location>
</feature>
<feature type="transmembrane region" description="Helical" evidence="9">
    <location>
        <begin position="334"/>
        <end position="356"/>
    </location>
</feature>
<proteinExistence type="predicted"/>
<dbReference type="EMBL" id="CAXLJM020000160">
    <property type="protein sequence ID" value="CAL8143914.1"/>
    <property type="molecule type" value="Genomic_DNA"/>
</dbReference>
<evidence type="ECO:0000256" key="6">
    <source>
        <dbReference type="ARBA" id="ARBA00023170"/>
    </source>
</evidence>
<evidence type="ECO:0000256" key="5">
    <source>
        <dbReference type="ARBA" id="ARBA00023136"/>
    </source>
</evidence>